<dbReference type="EMBL" id="JAFNAA010000018">
    <property type="protein sequence ID" value="MBO1109410.1"/>
    <property type="molecule type" value="Genomic_DNA"/>
</dbReference>
<evidence type="ECO:0000313" key="2">
    <source>
        <dbReference type="Proteomes" id="UP000664658"/>
    </source>
</evidence>
<dbReference type="RefSeq" id="WP_207542545.1">
    <property type="nucleotide sequence ID" value="NZ_JAFNAA010000018.1"/>
</dbReference>
<reference evidence="1" key="1">
    <citation type="submission" date="2021-03" db="EMBL/GenBank/DDBJ databases">
        <title>Plesiomonas shigelloides zfcc0051, isolated from zebrafish feces.</title>
        <authorList>
            <person name="Vanderhoek Z."/>
            <person name="Gaulke C."/>
        </authorList>
    </citation>
    <scope>NUCLEOTIDE SEQUENCE</scope>
    <source>
        <strain evidence="1">Zfcc0051</strain>
    </source>
</reference>
<protein>
    <recommendedName>
        <fullName evidence="3">DprA winged helix domain-containing protein</fullName>
    </recommendedName>
</protein>
<dbReference type="AlphaFoldDB" id="A0A8I1W8Y3"/>
<accession>A0A8I1W8Y3</accession>
<name>A0A8I1W8Y3_PLESH</name>
<dbReference type="Proteomes" id="UP000664658">
    <property type="component" value="Unassembled WGS sequence"/>
</dbReference>
<gene>
    <name evidence="1" type="ORF">J2R62_14540</name>
</gene>
<proteinExistence type="predicted"/>
<evidence type="ECO:0000313" key="1">
    <source>
        <dbReference type="EMBL" id="MBO1109410.1"/>
    </source>
</evidence>
<comment type="caution">
    <text evidence="1">The sequence shown here is derived from an EMBL/GenBank/DDBJ whole genome shotgun (WGS) entry which is preliminary data.</text>
</comment>
<evidence type="ECO:0008006" key="3">
    <source>
        <dbReference type="Google" id="ProtNLM"/>
    </source>
</evidence>
<sequence length="68" mass="7739">MENHVDMTPQAKKIYNRLSCVRWTSPVDMQLVTGMTAACCQLILTQLAMAGLVEDAMGEGRYFKRCRR</sequence>
<organism evidence="1 2">
    <name type="scientific">Plesiomonas shigelloides</name>
    <name type="common">Aeromonas shigelloides</name>
    <dbReference type="NCBI Taxonomy" id="703"/>
    <lineage>
        <taxon>Bacteria</taxon>
        <taxon>Pseudomonadati</taxon>
        <taxon>Pseudomonadota</taxon>
        <taxon>Gammaproteobacteria</taxon>
        <taxon>Enterobacterales</taxon>
        <taxon>Enterobacteriaceae</taxon>
        <taxon>Plesiomonas</taxon>
    </lineage>
</organism>